<feature type="transmembrane region" description="Helical" evidence="7">
    <location>
        <begin position="104"/>
        <end position="126"/>
    </location>
</feature>
<evidence type="ECO:0000256" key="7">
    <source>
        <dbReference type="SAM" id="Phobius"/>
    </source>
</evidence>
<comment type="similarity">
    <text evidence="2">Belongs to the polysaccharide synthase family.</text>
</comment>
<dbReference type="GO" id="GO:0005886">
    <property type="term" value="C:plasma membrane"/>
    <property type="evidence" value="ECO:0007669"/>
    <property type="project" value="UniProtKB-SubCell"/>
</dbReference>
<feature type="transmembrane region" description="Helical" evidence="7">
    <location>
        <begin position="163"/>
        <end position="183"/>
    </location>
</feature>
<reference evidence="8" key="1">
    <citation type="journal article" date="2019" name="Int. J. Food Microbiol.">
        <title>Developing a novel molecular serotyping system based on capsular polysaccharide synthesis gene clusters of Vibrio parahaemolyticus.</title>
        <authorList>
            <person name="Pang Y."/>
            <person name="Guo X."/>
            <person name="Tian X."/>
            <person name="Liu F."/>
            <person name="Wang L."/>
            <person name="Wu J."/>
            <person name="Zhang S."/>
            <person name="Li S."/>
            <person name="Liu B."/>
        </authorList>
    </citation>
    <scope>NUCLEOTIDE SEQUENCE</scope>
    <source>
        <strain evidence="8">G2863</strain>
    </source>
</reference>
<dbReference type="CDD" id="cd13127">
    <property type="entry name" value="MATE_tuaB_like"/>
    <property type="match status" value="1"/>
</dbReference>
<dbReference type="InterPro" id="IPR050833">
    <property type="entry name" value="Poly_Biosynth_Transport"/>
</dbReference>
<dbReference type="Pfam" id="PF13440">
    <property type="entry name" value="Polysacc_synt_3"/>
    <property type="match status" value="1"/>
</dbReference>
<name>A0A5Q5AXE3_VIBPH</name>
<keyword evidence="5 7" id="KW-1133">Transmembrane helix</keyword>
<feature type="transmembrane region" description="Helical" evidence="7">
    <location>
        <begin position="283"/>
        <end position="307"/>
    </location>
</feature>
<keyword evidence="3" id="KW-1003">Cell membrane</keyword>
<keyword evidence="4 7" id="KW-0812">Transmembrane</keyword>
<sequence length="463" mass="52401">MASYIWILLEKSGLMLVRLITVIILARILEPHDFGLFSMVAIIVSLSNVLIDSGLSGAIIQKKNINKEYYHTAFSFNIVVALILSLTIFFSSDLIASFYNEPKLIGIVKVLALTIIIKSFATIHCAKLTKDLVFKKQAIIYIFSSLVSAIIGVFLALKGAGYWALVTIQIIESFLVSTLFFICSDYKPKISFSKDKFIDLFSFGGRLMVSSLIFTIYQNSVNIVLGRKFGAVELGYYSQSQKINEMYLNTLTLIIDKAIFPKLSKLSDDLVAFKEMVSKVVPIVALLSFFIFSFVFVSSDWIILFLLGDGWDNSVDILRLLSLSAFGLTIESYSRCFIKSMGEVKVILNQELYKRVLGIILILISSYHGMYTVIYTLISLSIFNALVNSISVCKILKINIISYYRLLSFPIIFSLLGVFCSFYLFPDDFIKRTLMFLFIYVLFSILVFKNEIVKINDKKQARV</sequence>
<evidence type="ECO:0000256" key="5">
    <source>
        <dbReference type="ARBA" id="ARBA00022989"/>
    </source>
</evidence>
<feature type="transmembrane region" description="Helical" evidence="7">
    <location>
        <begin position="430"/>
        <end position="448"/>
    </location>
</feature>
<feature type="transmembrane region" description="Helical" evidence="7">
    <location>
        <begin position="12"/>
        <end position="29"/>
    </location>
</feature>
<gene>
    <name evidence="8" type="primary">wzx</name>
</gene>
<evidence type="ECO:0000256" key="6">
    <source>
        <dbReference type="ARBA" id="ARBA00023136"/>
    </source>
</evidence>
<feature type="transmembrane region" description="Helical" evidence="7">
    <location>
        <begin position="403"/>
        <end position="424"/>
    </location>
</feature>
<feature type="transmembrane region" description="Helical" evidence="7">
    <location>
        <begin position="72"/>
        <end position="92"/>
    </location>
</feature>
<dbReference type="EMBL" id="MK473659">
    <property type="protein sequence ID" value="QEQ70873.1"/>
    <property type="molecule type" value="Genomic_DNA"/>
</dbReference>
<proteinExistence type="inferred from homology"/>
<feature type="transmembrane region" description="Helical" evidence="7">
    <location>
        <begin position="35"/>
        <end position="60"/>
    </location>
</feature>
<keyword evidence="6 7" id="KW-0472">Membrane</keyword>
<comment type="subcellular location">
    <subcellularLocation>
        <location evidence="1">Cell membrane</location>
        <topology evidence="1">Multi-pass membrane protein</topology>
    </subcellularLocation>
</comment>
<dbReference type="PANTHER" id="PTHR30250:SF10">
    <property type="entry name" value="LIPOPOLYSACCHARIDE BIOSYNTHESIS PROTEIN WZXC"/>
    <property type="match status" value="1"/>
</dbReference>
<evidence type="ECO:0000256" key="3">
    <source>
        <dbReference type="ARBA" id="ARBA00022475"/>
    </source>
</evidence>
<dbReference type="AlphaFoldDB" id="A0A5Q5AXE3"/>
<protein>
    <submittedName>
        <fullName evidence="8">O-antigen transporter</fullName>
    </submittedName>
</protein>
<organism evidence="8">
    <name type="scientific">Vibrio parahaemolyticus</name>
    <dbReference type="NCBI Taxonomy" id="670"/>
    <lineage>
        <taxon>Bacteria</taxon>
        <taxon>Pseudomonadati</taxon>
        <taxon>Pseudomonadota</taxon>
        <taxon>Gammaproteobacteria</taxon>
        <taxon>Vibrionales</taxon>
        <taxon>Vibrionaceae</taxon>
        <taxon>Vibrio</taxon>
    </lineage>
</organism>
<evidence type="ECO:0000256" key="4">
    <source>
        <dbReference type="ARBA" id="ARBA00022692"/>
    </source>
</evidence>
<accession>A0A5Q5AXE3</accession>
<feature type="transmembrane region" description="Helical" evidence="7">
    <location>
        <begin position="374"/>
        <end position="396"/>
    </location>
</feature>
<evidence type="ECO:0000256" key="1">
    <source>
        <dbReference type="ARBA" id="ARBA00004651"/>
    </source>
</evidence>
<feature type="transmembrane region" description="Helical" evidence="7">
    <location>
        <begin position="138"/>
        <end position="157"/>
    </location>
</feature>
<dbReference type="PANTHER" id="PTHR30250">
    <property type="entry name" value="PST FAMILY PREDICTED COLANIC ACID TRANSPORTER"/>
    <property type="match status" value="1"/>
</dbReference>
<evidence type="ECO:0000256" key="2">
    <source>
        <dbReference type="ARBA" id="ARBA00007430"/>
    </source>
</evidence>
<evidence type="ECO:0000313" key="8">
    <source>
        <dbReference type="EMBL" id="QEQ70873.1"/>
    </source>
</evidence>